<evidence type="ECO:0000256" key="2">
    <source>
        <dbReference type="SAM" id="Phobius"/>
    </source>
</evidence>
<evidence type="ECO:0000256" key="1">
    <source>
        <dbReference type="SAM" id="MobiDB-lite"/>
    </source>
</evidence>
<evidence type="ECO:0000259" key="3">
    <source>
        <dbReference type="Pfam" id="PF20152"/>
    </source>
</evidence>
<gene>
    <name evidence="4" type="ORF">GGX14DRAFT_615670</name>
</gene>
<accession>A0AAD6YU39</accession>
<dbReference type="EMBL" id="JARJCW010000002">
    <property type="protein sequence ID" value="KAJ7228890.1"/>
    <property type="molecule type" value="Genomic_DNA"/>
</dbReference>
<dbReference type="Proteomes" id="UP001219525">
    <property type="component" value="Unassembled WGS sequence"/>
</dbReference>
<feature type="transmembrane region" description="Helical" evidence="2">
    <location>
        <begin position="171"/>
        <end position="195"/>
    </location>
</feature>
<keyword evidence="2" id="KW-0472">Membrane</keyword>
<name>A0AAD6YU39_9AGAR</name>
<proteinExistence type="predicted"/>
<dbReference type="Pfam" id="PF20152">
    <property type="entry name" value="DUF6534"/>
    <property type="match status" value="1"/>
</dbReference>
<feature type="compositionally biased region" description="Low complexity" evidence="1">
    <location>
        <begin position="305"/>
        <end position="322"/>
    </location>
</feature>
<reference evidence="4" key="1">
    <citation type="submission" date="2023-03" db="EMBL/GenBank/DDBJ databases">
        <title>Massive genome expansion in bonnet fungi (Mycena s.s.) driven by repeated elements and novel gene families across ecological guilds.</title>
        <authorList>
            <consortium name="Lawrence Berkeley National Laboratory"/>
            <person name="Harder C.B."/>
            <person name="Miyauchi S."/>
            <person name="Viragh M."/>
            <person name="Kuo A."/>
            <person name="Thoen E."/>
            <person name="Andreopoulos B."/>
            <person name="Lu D."/>
            <person name="Skrede I."/>
            <person name="Drula E."/>
            <person name="Henrissat B."/>
            <person name="Morin E."/>
            <person name="Kohler A."/>
            <person name="Barry K."/>
            <person name="LaButti K."/>
            <person name="Morin E."/>
            <person name="Salamov A."/>
            <person name="Lipzen A."/>
            <person name="Mereny Z."/>
            <person name="Hegedus B."/>
            <person name="Baldrian P."/>
            <person name="Stursova M."/>
            <person name="Weitz H."/>
            <person name="Taylor A."/>
            <person name="Grigoriev I.V."/>
            <person name="Nagy L.G."/>
            <person name="Martin F."/>
            <person name="Kauserud H."/>
        </authorList>
    </citation>
    <scope>NUCLEOTIDE SEQUENCE</scope>
    <source>
        <strain evidence="4">9144</strain>
    </source>
</reference>
<comment type="caution">
    <text evidence="4">The sequence shown here is derived from an EMBL/GenBank/DDBJ whole genome shotgun (WGS) entry which is preliminary data.</text>
</comment>
<dbReference type="PANTHER" id="PTHR40465">
    <property type="entry name" value="CHROMOSOME 1, WHOLE GENOME SHOTGUN SEQUENCE"/>
    <property type="match status" value="1"/>
</dbReference>
<keyword evidence="2" id="KW-1133">Transmembrane helix</keyword>
<feature type="domain" description="DUF6534" evidence="3">
    <location>
        <begin position="181"/>
        <end position="266"/>
    </location>
</feature>
<keyword evidence="2" id="KW-0812">Transmembrane</keyword>
<dbReference type="PANTHER" id="PTHR40465:SF1">
    <property type="entry name" value="DUF6534 DOMAIN-CONTAINING PROTEIN"/>
    <property type="match status" value="1"/>
</dbReference>
<protein>
    <recommendedName>
        <fullName evidence="3">DUF6534 domain-containing protein</fullName>
    </recommendedName>
</protein>
<organism evidence="4 5">
    <name type="scientific">Mycena pura</name>
    <dbReference type="NCBI Taxonomy" id="153505"/>
    <lineage>
        <taxon>Eukaryota</taxon>
        <taxon>Fungi</taxon>
        <taxon>Dikarya</taxon>
        <taxon>Basidiomycota</taxon>
        <taxon>Agaricomycotina</taxon>
        <taxon>Agaricomycetes</taxon>
        <taxon>Agaricomycetidae</taxon>
        <taxon>Agaricales</taxon>
        <taxon>Marasmiineae</taxon>
        <taxon>Mycenaceae</taxon>
        <taxon>Mycena</taxon>
    </lineage>
</organism>
<keyword evidence="5" id="KW-1185">Reference proteome</keyword>
<evidence type="ECO:0000313" key="4">
    <source>
        <dbReference type="EMBL" id="KAJ7228890.1"/>
    </source>
</evidence>
<dbReference type="AlphaFoldDB" id="A0AAD6YU39"/>
<dbReference type="InterPro" id="IPR045339">
    <property type="entry name" value="DUF6534"/>
</dbReference>
<feature type="transmembrane region" description="Helical" evidence="2">
    <location>
        <begin position="108"/>
        <end position="126"/>
    </location>
</feature>
<feature type="transmembrane region" description="Helical" evidence="2">
    <location>
        <begin position="133"/>
        <end position="151"/>
    </location>
</feature>
<sequence>MSTSSAAAAAAAKLAAVIPLVQQLYANSLIGFAVATTIYGISVLQVYLYYRAYPKDRLMLKFTVGLMFLVDSLGTIFVGHSLYTFYVFNILKPTDSLNIPWSFAAEKFLVTFTCFIAQCFYAHTIYKATVNKITVWLIMFMALTSLALGIVTTQEIFDSALSVVSTRKFAIFSGLVQGFAATNDVFITLCLCYYLRSKRIQIPSTHVMLDTLMVYAVSRGVLTAVAQILFLTTNVCLPGGTFWLPFHQVVGKLYVNSVLATLNVRSTFALKSEVQLGTAQLGTLELSAPDESKQDDGRIRPIVFGHSATTGTTDTSGFNTSSMEASDKEEKSFP</sequence>
<feature type="transmembrane region" description="Helical" evidence="2">
    <location>
        <begin position="62"/>
        <end position="88"/>
    </location>
</feature>
<evidence type="ECO:0000313" key="5">
    <source>
        <dbReference type="Proteomes" id="UP001219525"/>
    </source>
</evidence>
<feature type="transmembrane region" description="Helical" evidence="2">
    <location>
        <begin position="25"/>
        <end position="50"/>
    </location>
</feature>
<feature type="region of interest" description="Disordered" evidence="1">
    <location>
        <begin position="304"/>
        <end position="334"/>
    </location>
</feature>
<feature type="compositionally biased region" description="Basic and acidic residues" evidence="1">
    <location>
        <begin position="325"/>
        <end position="334"/>
    </location>
</feature>